<reference evidence="1 2" key="1">
    <citation type="submission" date="2022-08" db="EMBL/GenBank/DDBJ databases">
        <title>Bacterial and archaeal communities from various locations to study Microbial Dark Matter (Phase II).</title>
        <authorList>
            <person name="Stepanauskas R."/>
        </authorList>
    </citation>
    <scope>NUCLEOTIDE SEQUENCE [LARGE SCALE GENOMIC DNA]</scope>
    <source>
        <strain evidence="1 2">PD1</strain>
    </source>
</reference>
<comment type="caution">
    <text evidence="1">The sequence shown here is derived from an EMBL/GenBank/DDBJ whole genome shotgun (WGS) entry which is preliminary data.</text>
</comment>
<dbReference type="RefSeq" id="WP_259100268.1">
    <property type="nucleotide sequence ID" value="NZ_CP130454.1"/>
</dbReference>
<protein>
    <submittedName>
        <fullName evidence="1">RNase H-like HicB family nuclease</fullName>
    </submittedName>
</protein>
<accession>A0ABT2ERJ2</accession>
<dbReference type="InterPro" id="IPR035069">
    <property type="entry name" value="TTHA1013/TTHA0281-like"/>
</dbReference>
<organism evidence="1 2">
    <name type="scientific">Candidatus Fervidibacter sacchari</name>
    <dbReference type="NCBI Taxonomy" id="1448929"/>
    <lineage>
        <taxon>Bacteria</taxon>
        <taxon>Candidatus Fervidibacterota</taxon>
        <taxon>Candidatus Fervidibacter</taxon>
    </lineage>
</organism>
<sequence>MTQTKAFTGVITVEQRTVRKVLTTATPLTFTITVEYVPEDNGFGAWCEEMEAAGWGETMEEALSELAEEMWDFAEVLVEDHDNDPTLRDPRIIHARYLMSLGSLEKVKKLVGLG</sequence>
<evidence type="ECO:0000313" key="2">
    <source>
        <dbReference type="Proteomes" id="UP001204798"/>
    </source>
</evidence>
<dbReference type="SUPFAM" id="SSF143100">
    <property type="entry name" value="TTHA1013/TTHA0281-like"/>
    <property type="match status" value="1"/>
</dbReference>
<dbReference type="EMBL" id="JANUCP010000005">
    <property type="protein sequence ID" value="MCS3920585.1"/>
    <property type="molecule type" value="Genomic_DNA"/>
</dbReference>
<proteinExistence type="predicted"/>
<gene>
    <name evidence="1" type="ORF">M2350_003014</name>
</gene>
<dbReference type="Gene3D" id="3.30.160.620">
    <property type="match status" value="1"/>
</dbReference>
<keyword evidence="2" id="KW-1185">Reference proteome</keyword>
<name>A0ABT2ERJ2_9BACT</name>
<dbReference type="Proteomes" id="UP001204798">
    <property type="component" value="Unassembled WGS sequence"/>
</dbReference>
<evidence type="ECO:0000313" key="1">
    <source>
        <dbReference type="EMBL" id="MCS3920585.1"/>
    </source>
</evidence>